<dbReference type="PROSITE" id="PS50968">
    <property type="entry name" value="BIOTINYL_LIPOYL"/>
    <property type="match status" value="1"/>
</dbReference>
<reference evidence="3 4" key="1">
    <citation type="submission" date="2019-08" db="EMBL/GenBank/DDBJ databases">
        <authorList>
            <person name="Liang Q."/>
        </authorList>
    </citation>
    <scope>NUCLEOTIDE SEQUENCE [LARGE SCALE GENOMIC DNA]</scope>
    <source>
        <strain evidence="3 4">V1718</strain>
    </source>
</reference>
<dbReference type="EMBL" id="CP042467">
    <property type="protein sequence ID" value="QED29392.1"/>
    <property type="molecule type" value="Genomic_DNA"/>
</dbReference>
<organism evidence="3 4">
    <name type="scientific">Microvenator marinus</name>
    <dbReference type="NCBI Taxonomy" id="2600177"/>
    <lineage>
        <taxon>Bacteria</taxon>
        <taxon>Deltaproteobacteria</taxon>
        <taxon>Bradymonadales</taxon>
        <taxon>Microvenatoraceae</taxon>
        <taxon>Microvenator</taxon>
    </lineage>
</organism>
<protein>
    <submittedName>
        <fullName evidence="3">Biotin/lipoyl-binding protein</fullName>
    </submittedName>
</protein>
<dbReference type="PANTHER" id="PTHR45266:SF3">
    <property type="entry name" value="OXALOACETATE DECARBOXYLASE ALPHA CHAIN"/>
    <property type="match status" value="1"/>
</dbReference>
<dbReference type="FunFam" id="2.40.50.100:FF:000003">
    <property type="entry name" value="Acetyl-CoA carboxylase biotin carboxyl carrier protein"/>
    <property type="match status" value="1"/>
</dbReference>
<evidence type="ECO:0000313" key="3">
    <source>
        <dbReference type="EMBL" id="QED29392.1"/>
    </source>
</evidence>
<name>A0A5B8XTY6_9DELT</name>
<sequence>MPNYFVSGGEEDRVWKVETLQDGCYEVTAPSGKTYQVDAFAPDAGRLHLMLGNESWDLDVREDKSHTYHVQWRGQTFEHHVLNERQKRMEAATGGKRDVGPELLSPMAGKVVAVQVEAGQAVTEGQVLLIVEAMKMENDLKAHKSGIISELKAVQGEAVEVGDVLLTIADE</sequence>
<dbReference type="CDD" id="cd06850">
    <property type="entry name" value="biotinyl_domain"/>
    <property type="match status" value="1"/>
</dbReference>
<feature type="domain" description="Lipoyl-binding" evidence="2">
    <location>
        <begin position="96"/>
        <end position="169"/>
    </location>
</feature>
<dbReference type="Proteomes" id="UP000321595">
    <property type="component" value="Chromosome"/>
</dbReference>
<dbReference type="AlphaFoldDB" id="A0A5B8XTY6"/>
<dbReference type="KEGG" id="bbae:FRD01_19570"/>
<gene>
    <name evidence="3" type="ORF">FRD01_19570</name>
</gene>
<dbReference type="PANTHER" id="PTHR45266">
    <property type="entry name" value="OXALOACETATE DECARBOXYLASE ALPHA CHAIN"/>
    <property type="match status" value="1"/>
</dbReference>
<evidence type="ECO:0000256" key="1">
    <source>
        <dbReference type="ARBA" id="ARBA00023267"/>
    </source>
</evidence>
<evidence type="ECO:0000313" key="4">
    <source>
        <dbReference type="Proteomes" id="UP000321595"/>
    </source>
</evidence>
<dbReference type="InterPro" id="IPR050709">
    <property type="entry name" value="Biotin_Carboxyl_Carrier/Decarb"/>
</dbReference>
<keyword evidence="4" id="KW-1185">Reference proteome</keyword>
<dbReference type="OrthoDB" id="9812676at2"/>
<evidence type="ECO:0000259" key="2">
    <source>
        <dbReference type="PROSITE" id="PS50968"/>
    </source>
</evidence>
<dbReference type="InterPro" id="IPR011053">
    <property type="entry name" value="Single_hybrid_motif"/>
</dbReference>
<dbReference type="Gene3D" id="2.40.50.100">
    <property type="match status" value="1"/>
</dbReference>
<proteinExistence type="predicted"/>
<dbReference type="PROSITE" id="PS00188">
    <property type="entry name" value="BIOTIN"/>
    <property type="match status" value="1"/>
</dbReference>
<dbReference type="InterPro" id="IPR000089">
    <property type="entry name" value="Biotin_lipoyl"/>
</dbReference>
<dbReference type="SUPFAM" id="SSF51230">
    <property type="entry name" value="Single hybrid motif"/>
    <property type="match status" value="1"/>
</dbReference>
<accession>A0A5B8XTY6</accession>
<keyword evidence="1" id="KW-0092">Biotin</keyword>
<dbReference type="InterPro" id="IPR001882">
    <property type="entry name" value="Biotin_BS"/>
</dbReference>
<dbReference type="RefSeq" id="WP_146962625.1">
    <property type="nucleotide sequence ID" value="NZ_CP042467.1"/>
</dbReference>
<dbReference type="Pfam" id="PF00364">
    <property type="entry name" value="Biotin_lipoyl"/>
    <property type="match status" value="1"/>
</dbReference>